<evidence type="ECO:0008006" key="4">
    <source>
        <dbReference type="Google" id="ProtNLM"/>
    </source>
</evidence>
<reference evidence="2" key="1">
    <citation type="submission" date="2022-01" db="EMBL/GenBank/DDBJ databases">
        <authorList>
            <person name="King R."/>
        </authorList>
    </citation>
    <scope>NUCLEOTIDE SEQUENCE</scope>
</reference>
<dbReference type="InterPro" id="IPR012334">
    <property type="entry name" value="Pectin_lyas_fold"/>
</dbReference>
<feature type="chain" id="PRO_5040443010" description="Pectinesterase" evidence="1">
    <location>
        <begin position="17"/>
        <end position="639"/>
    </location>
</feature>
<dbReference type="OrthoDB" id="2019149at2759"/>
<gene>
    <name evidence="2" type="ORF">CEUTPL_LOCUS3486</name>
</gene>
<evidence type="ECO:0000313" key="2">
    <source>
        <dbReference type="EMBL" id="CAG9762813.1"/>
    </source>
</evidence>
<sequence length="639" mass="68803">MKSILAILFIAACSEANQTPPGTRLRPILNPREAAAFTPASFLQGWAPPTPILRPADFKVGAPGGFGTLQEAIDAAIRTNSPTRKYIYINPGRYQQVAYIPPTRVPLTIYGSSEATTFITFDLSPATTGGSYGALVGKFFPPASTAHGIFASCASRPIIGTSCSNVLRVDADGVELIHLTIENFSKRPGSDQAVALTIEADRVQADRRSDTGVIFAPSTPDHKFGFLVIGSTITGDPAFFATHHGFLARTWDAGQPRNGQVIIKNSKLDPVFNVAAPYAASTTGRAYNGNAAPVRDVNDPRFARFYECSILFIAACSEANQTPPGTRLRPILNPREAAAFTPASFLQGWAPPTPILRPADFKVGAPGGFGTLQEAIDAAIRTNSPTRKYIYINPGRYQQVAYIPPTRVPLTIYGSSEATIFITFDLSPATTGGSYGALVGKFFPPASTAHGIFASCASRPIIGTSCSNVLRVDADGVEFIHLTIENFSKRPGSDQAVALTIEADRVQADRRSDTGVIFAPSTPDHKFGFLVIGSTITGDPAFFATHHGFLARTWDAGQPRNGQVIIKNSKLDPVFNVAAPYAASTTGRAYNGNAAPVRDVNDPRQTRHSSLKGYGGIWEPKWHYVIRRRRINISRDKRF</sequence>
<keyword evidence="3" id="KW-1185">Reference proteome</keyword>
<dbReference type="PANTHER" id="PTHR31321:SF57">
    <property type="entry name" value="PECTINESTERASE 53-RELATED"/>
    <property type="match status" value="1"/>
</dbReference>
<dbReference type="InterPro" id="IPR011050">
    <property type="entry name" value="Pectin_lyase_fold/virulence"/>
</dbReference>
<dbReference type="GO" id="GO:0052689">
    <property type="term" value="F:carboxylic ester hydrolase activity"/>
    <property type="evidence" value="ECO:0007669"/>
    <property type="project" value="TreeGrafter"/>
</dbReference>
<name>A0A9N9MFR5_9CUCU</name>
<evidence type="ECO:0000313" key="3">
    <source>
        <dbReference type="Proteomes" id="UP001152799"/>
    </source>
</evidence>
<keyword evidence="1" id="KW-0732">Signal</keyword>
<dbReference type="Gene3D" id="2.160.20.10">
    <property type="entry name" value="Single-stranded right-handed beta-helix, Pectin lyase-like"/>
    <property type="match status" value="4"/>
</dbReference>
<accession>A0A9N9MFR5</accession>
<protein>
    <recommendedName>
        <fullName evidence="4">Pectinesterase</fullName>
    </recommendedName>
</protein>
<proteinExistence type="predicted"/>
<dbReference type="SUPFAM" id="SSF51126">
    <property type="entry name" value="Pectin lyase-like"/>
    <property type="match status" value="2"/>
</dbReference>
<dbReference type="AlphaFoldDB" id="A0A9N9MFR5"/>
<dbReference type="EMBL" id="OU892288">
    <property type="protein sequence ID" value="CAG9762813.1"/>
    <property type="molecule type" value="Genomic_DNA"/>
</dbReference>
<feature type="signal peptide" evidence="1">
    <location>
        <begin position="1"/>
        <end position="16"/>
    </location>
</feature>
<organism evidence="2 3">
    <name type="scientific">Ceutorhynchus assimilis</name>
    <name type="common">cabbage seed weevil</name>
    <dbReference type="NCBI Taxonomy" id="467358"/>
    <lineage>
        <taxon>Eukaryota</taxon>
        <taxon>Metazoa</taxon>
        <taxon>Ecdysozoa</taxon>
        <taxon>Arthropoda</taxon>
        <taxon>Hexapoda</taxon>
        <taxon>Insecta</taxon>
        <taxon>Pterygota</taxon>
        <taxon>Neoptera</taxon>
        <taxon>Endopterygota</taxon>
        <taxon>Coleoptera</taxon>
        <taxon>Polyphaga</taxon>
        <taxon>Cucujiformia</taxon>
        <taxon>Curculionidae</taxon>
        <taxon>Ceutorhynchinae</taxon>
        <taxon>Ceutorhynchus</taxon>
    </lineage>
</organism>
<evidence type="ECO:0000256" key="1">
    <source>
        <dbReference type="SAM" id="SignalP"/>
    </source>
</evidence>
<dbReference type="Proteomes" id="UP001152799">
    <property type="component" value="Chromosome 12"/>
</dbReference>
<dbReference type="PANTHER" id="PTHR31321">
    <property type="entry name" value="ACYL-COA THIOESTER HYDROLASE YBHC-RELATED"/>
    <property type="match status" value="1"/>
</dbReference>